<accession>A0A1E8GKY3</accession>
<reference evidence="3" key="1">
    <citation type="submission" date="2016-09" db="EMBL/GenBank/DDBJ databases">
        <title>Draft genome sequence of a novel species of the family Streptococcaceae isolated from flowers.</title>
        <authorList>
            <person name="Chuah L.-O."/>
            <person name="Yap K.-P."/>
            <person name="Thong K.L."/>
            <person name="Liong M.T."/>
            <person name="Ahmad R."/>
            <person name="Rusul G."/>
        </authorList>
    </citation>
    <scope>NUCLEOTIDE SEQUENCE [LARGE SCALE GENOMIC DNA]</scope>
    <source>
        <strain evidence="3">DF1</strain>
    </source>
</reference>
<keyword evidence="1" id="KW-1133">Transmembrane helix</keyword>
<keyword evidence="1" id="KW-0472">Membrane</keyword>
<dbReference type="RefSeq" id="WP_070792770.1">
    <property type="nucleotide sequence ID" value="NZ_MKIR01000023.1"/>
</dbReference>
<feature type="transmembrane region" description="Helical" evidence="1">
    <location>
        <begin position="34"/>
        <end position="59"/>
    </location>
</feature>
<dbReference type="STRING" id="1859473.BG261_05460"/>
<dbReference type="EMBL" id="MKIR01000023">
    <property type="protein sequence ID" value="OFI48837.1"/>
    <property type="molecule type" value="Genomic_DNA"/>
</dbReference>
<dbReference type="Proteomes" id="UP000178622">
    <property type="component" value="Unassembled WGS sequence"/>
</dbReference>
<comment type="caution">
    <text evidence="2">The sequence shown here is derived from an EMBL/GenBank/DDBJ whole genome shotgun (WGS) entry which is preliminary data.</text>
</comment>
<evidence type="ECO:0000256" key="1">
    <source>
        <dbReference type="SAM" id="Phobius"/>
    </source>
</evidence>
<evidence type="ECO:0000313" key="3">
    <source>
        <dbReference type="Proteomes" id="UP000178622"/>
    </source>
</evidence>
<name>A0A1E8GKY3_9LACT</name>
<keyword evidence="1" id="KW-0812">Transmembrane</keyword>
<sequence length="60" mass="6905">MKLVKELFPFVIGTAIGQSGSSFLTWSFRNPKIIWWQKILLIPITLLLMGLALWVTFLII</sequence>
<organism evidence="2 3">
    <name type="scientific">Floricoccus tropicus</name>
    <dbReference type="NCBI Taxonomy" id="1859473"/>
    <lineage>
        <taxon>Bacteria</taxon>
        <taxon>Bacillati</taxon>
        <taxon>Bacillota</taxon>
        <taxon>Bacilli</taxon>
        <taxon>Lactobacillales</taxon>
        <taxon>Streptococcaceae</taxon>
        <taxon>Floricoccus</taxon>
    </lineage>
</organism>
<keyword evidence="3" id="KW-1185">Reference proteome</keyword>
<proteinExistence type="predicted"/>
<evidence type="ECO:0000313" key="2">
    <source>
        <dbReference type="EMBL" id="OFI48837.1"/>
    </source>
</evidence>
<gene>
    <name evidence="2" type="ORF">BG261_05460</name>
</gene>
<protein>
    <submittedName>
        <fullName evidence="2">Uncharacterized protein</fullName>
    </submittedName>
</protein>
<dbReference type="AlphaFoldDB" id="A0A1E8GKY3"/>
<feature type="transmembrane region" description="Helical" evidence="1">
    <location>
        <begin position="7"/>
        <end position="28"/>
    </location>
</feature>